<organism evidence="8">
    <name type="scientific">Microvirga ossetica</name>
    <dbReference type="NCBI Taxonomy" id="1882682"/>
    <lineage>
        <taxon>Bacteria</taxon>
        <taxon>Pseudomonadati</taxon>
        <taxon>Pseudomonadota</taxon>
        <taxon>Alphaproteobacteria</taxon>
        <taxon>Hyphomicrobiales</taxon>
        <taxon>Methylobacteriaceae</taxon>
        <taxon>Microvirga</taxon>
    </lineage>
</organism>
<evidence type="ECO:0000259" key="7">
    <source>
        <dbReference type="Pfam" id="PF02776"/>
    </source>
</evidence>
<feature type="domain" description="Thiamine pyrophosphate enzyme N-terminal TPP-binding" evidence="7">
    <location>
        <begin position="14"/>
        <end position="114"/>
    </location>
</feature>
<dbReference type="SUPFAM" id="SSF52518">
    <property type="entry name" value="Thiamin diphosphate-binding fold (THDP-binding)"/>
    <property type="match status" value="2"/>
</dbReference>
<evidence type="ECO:0000256" key="4">
    <source>
        <dbReference type="RuleBase" id="RU362132"/>
    </source>
</evidence>
<dbReference type="InterPro" id="IPR000399">
    <property type="entry name" value="TPP-bd_CS"/>
</dbReference>
<dbReference type="InterPro" id="IPR045229">
    <property type="entry name" value="TPP_enz"/>
</dbReference>
<dbReference type="RefSeq" id="WP_099509297.1">
    <property type="nucleotide sequence ID" value="NZ_CP016616.1"/>
</dbReference>
<dbReference type="SUPFAM" id="SSF52467">
    <property type="entry name" value="DHS-like NAD/FAD-binding domain"/>
    <property type="match status" value="1"/>
</dbReference>
<comment type="similarity">
    <text evidence="2 4">Belongs to the TPP enzyme family.</text>
</comment>
<reference evidence="8" key="1">
    <citation type="submission" date="2016-07" db="EMBL/GenBank/DDBJ databases">
        <title>Microvirga ossetica sp. nov. a new species of rhizobia isolated from root nodules of the legume species Vicia alpestris Steven originated from North Ossetia region in the Caucasus.</title>
        <authorList>
            <person name="Safronova V.I."/>
            <person name="Kuznetsova I.G."/>
            <person name="Sazanova A.L."/>
            <person name="Belimov A."/>
            <person name="Andronov E."/>
            <person name="Osledkin Y.S."/>
            <person name="Onishchuk O.P."/>
            <person name="Kurchak O.N."/>
            <person name="Shaposhnikov A.I."/>
            <person name="Willems A."/>
            <person name="Tikhonovich I.A."/>
        </authorList>
    </citation>
    <scope>NUCLEOTIDE SEQUENCE [LARGE SCALE GENOMIC DNA]</scope>
    <source>
        <strain evidence="8">V5/3M</strain>
    </source>
</reference>
<feature type="domain" description="Thiamine pyrophosphate enzyme central" evidence="5">
    <location>
        <begin position="202"/>
        <end position="335"/>
    </location>
</feature>
<evidence type="ECO:0000256" key="1">
    <source>
        <dbReference type="ARBA" id="ARBA00001964"/>
    </source>
</evidence>
<name>A0A1B2EEC1_9HYPH</name>
<dbReference type="GO" id="GO:0030976">
    <property type="term" value="F:thiamine pyrophosphate binding"/>
    <property type="evidence" value="ECO:0007669"/>
    <property type="project" value="InterPro"/>
</dbReference>
<dbReference type="GO" id="GO:0005948">
    <property type="term" value="C:acetolactate synthase complex"/>
    <property type="evidence" value="ECO:0007669"/>
    <property type="project" value="TreeGrafter"/>
</dbReference>
<dbReference type="GO" id="GO:0003984">
    <property type="term" value="F:acetolactate synthase activity"/>
    <property type="evidence" value="ECO:0007669"/>
    <property type="project" value="TreeGrafter"/>
</dbReference>
<dbReference type="InterPro" id="IPR012001">
    <property type="entry name" value="Thiamin_PyroP_enz_TPP-bd_dom"/>
</dbReference>
<evidence type="ECO:0000259" key="6">
    <source>
        <dbReference type="Pfam" id="PF02775"/>
    </source>
</evidence>
<dbReference type="Pfam" id="PF02776">
    <property type="entry name" value="TPP_enzyme_N"/>
    <property type="match status" value="1"/>
</dbReference>
<evidence type="ECO:0000256" key="3">
    <source>
        <dbReference type="ARBA" id="ARBA00023052"/>
    </source>
</evidence>
<dbReference type="PANTHER" id="PTHR18968:SF13">
    <property type="entry name" value="ACETOLACTATE SYNTHASE CATALYTIC SUBUNIT, MITOCHONDRIAL"/>
    <property type="match status" value="1"/>
</dbReference>
<dbReference type="Gene3D" id="3.40.50.1220">
    <property type="entry name" value="TPP-binding domain"/>
    <property type="match status" value="1"/>
</dbReference>
<feature type="domain" description="Thiamine pyrophosphate enzyme TPP-binding" evidence="6">
    <location>
        <begin position="397"/>
        <end position="540"/>
    </location>
</feature>
<dbReference type="AlphaFoldDB" id="A0A1B2EEC1"/>
<dbReference type="EMBL" id="CP016616">
    <property type="protein sequence ID" value="ANY78308.1"/>
    <property type="molecule type" value="Genomic_DNA"/>
</dbReference>
<protein>
    <submittedName>
        <fullName evidence="8">Decarboxylase</fullName>
    </submittedName>
</protein>
<dbReference type="GO" id="GO:0009099">
    <property type="term" value="P:L-valine biosynthetic process"/>
    <property type="evidence" value="ECO:0007669"/>
    <property type="project" value="TreeGrafter"/>
</dbReference>
<dbReference type="GO" id="GO:0050660">
    <property type="term" value="F:flavin adenine dinucleotide binding"/>
    <property type="evidence" value="ECO:0007669"/>
    <property type="project" value="TreeGrafter"/>
</dbReference>
<dbReference type="PROSITE" id="PS00187">
    <property type="entry name" value="TPP_ENZYMES"/>
    <property type="match status" value="1"/>
</dbReference>
<dbReference type="CDD" id="cd00568">
    <property type="entry name" value="TPP_enzymes"/>
    <property type="match status" value="1"/>
</dbReference>
<dbReference type="Gene3D" id="3.40.50.970">
    <property type="match status" value="2"/>
</dbReference>
<comment type="cofactor">
    <cofactor evidence="1">
        <name>thiamine diphosphate</name>
        <dbReference type="ChEBI" id="CHEBI:58937"/>
    </cofactor>
</comment>
<dbReference type="InterPro" id="IPR029035">
    <property type="entry name" value="DHS-like_NAD/FAD-binding_dom"/>
</dbReference>
<evidence type="ECO:0000256" key="2">
    <source>
        <dbReference type="ARBA" id="ARBA00007812"/>
    </source>
</evidence>
<dbReference type="InterPro" id="IPR012000">
    <property type="entry name" value="Thiamin_PyroP_enz_cen_dom"/>
</dbReference>
<dbReference type="OrthoDB" id="7534569at2"/>
<dbReference type="GO" id="GO:0000287">
    <property type="term" value="F:magnesium ion binding"/>
    <property type="evidence" value="ECO:0007669"/>
    <property type="project" value="InterPro"/>
</dbReference>
<dbReference type="KEGG" id="moc:BB934_08715"/>
<dbReference type="GO" id="GO:0009097">
    <property type="term" value="P:isoleucine biosynthetic process"/>
    <property type="evidence" value="ECO:0007669"/>
    <property type="project" value="TreeGrafter"/>
</dbReference>
<accession>A0A1B2EEC1</accession>
<proteinExistence type="inferred from homology"/>
<sequence length="559" mass="59435">MSDSTSQQNRGLRLYDLLASAFLQEKVDTCFALLGDANMYWASRLAERGCRMVHVRHEHCAVAAAMAWARVTGRVGVASVTCGPGLTQTMTALPAAVLARIPLVVFAGEPPLKAAWYNQMIEQAPFVQATGAAYQRLHAPERMAEAVRDAFIQAVEERRPVVLGVPMDLQDRPLAEEPLLPPPAWKVLARRSPIQPHPDDLAEASRRLAAARRVVILGGLGATAPAAVEAARELAARCDGLLATTLPARGLYHDDPFDAGIAGGLASPVATEVLKEADLVVAAGTSLAYHTSMGGKFWPNAQVLQIDTDPATLSQGRVAADIHMRGDATLALQALAAAVPERAADWRSEALAARLRETPVFPAAEPSSADGVHDPRAAVLALDRAIPKDWHLVNTSGHVSSFTAQMRGRPHDRFLTIREFGAIGNGTSFAMGVAAARPGQPVVLLDGDGSLMMHVQELETMQRCGLRVLVVVLNDGAYGSEIHKLRARGVTDSGAVFGRPDLVAVAQGFGLMAGRLDDLIQLPAFVERFATGDGPALLDVPINDRVMATQMASRAGASH</sequence>
<dbReference type="Pfam" id="PF02775">
    <property type="entry name" value="TPP_enzyme_C"/>
    <property type="match status" value="1"/>
</dbReference>
<dbReference type="InterPro" id="IPR011766">
    <property type="entry name" value="TPP_enzyme_TPP-bd"/>
</dbReference>
<dbReference type="Pfam" id="PF00205">
    <property type="entry name" value="TPP_enzyme_M"/>
    <property type="match status" value="1"/>
</dbReference>
<keyword evidence="3 4" id="KW-0786">Thiamine pyrophosphate</keyword>
<dbReference type="PANTHER" id="PTHR18968">
    <property type="entry name" value="THIAMINE PYROPHOSPHATE ENZYMES"/>
    <property type="match status" value="1"/>
</dbReference>
<evidence type="ECO:0000313" key="8">
    <source>
        <dbReference type="EMBL" id="ANY78308.1"/>
    </source>
</evidence>
<dbReference type="InterPro" id="IPR029061">
    <property type="entry name" value="THDP-binding"/>
</dbReference>
<evidence type="ECO:0000259" key="5">
    <source>
        <dbReference type="Pfam" id="PF00205"/>
    </source>
</evidence>
<gene>
    <name evidence="8" type="ORF">BB934_08715</name>
</gene>
<dbReference type="CDD" id="cd07035">
    <property type="entry name" value="TPP_PYR_POX_like"/>
    <property type="match status" value="1"/>
</dbReference>